<protein>
    <recommendedName>
        <fullName evidence="4">Periplasmic heavy metal sensor</fullName>
    </recommendedName>
</protein>
<gene>
    <name evidence="2" type="ORF">Q8A70_07055</name>
</gene>
<feature type="signal peptide" evidence="1">
    <location>
        <begin position="1"/>
        <end position="26"/>
    </location>
</feature>
<keyword evidence="1" id="KW-0732">Signal</keyword>
<dbReference type="Proteomes" id="UP001230156">
    <property type="component" value="Unassembled WGS sequence"/>
</dbReference>
<accession>A0ABU0YL06</accession>
<organism evidence="2 3">
    <name type="scientific">Dongia sedimenti</name>
    <dbReference type="NCBI Taxonomy" id="3064282"/>
    <lineage>
        <taxon>Bacteria</taxon>
        <taxon>Pseudomonadati</taxon>
        <taxon>Pseudomonadota</taxon>
        <taxon>Alphaproteobacteria</taxon>
        <taxon>Rhodospirillales</taxon>
        <taxon>Dongiaceae</taxon>
        <taxon>Dongia</taxon>
    </lineage>
</organism>
<evidence type="ECO:0000256" key="1">
    <source>
        <dbReference type="SAM" id="SignalP"/>
    </source>
</evidence>
<evidence type="ECO:0000313" key="2">
    <source>
        <dbReference type="EMBL" id="MDQ7247418.1"/>
    </source>
</evidence>
<name>A0ABU0YL06_9PROT</name>
<proteinExistence type="predicted"/>
<dbReference type="RefSeq" id="WP_379954819.1">
    <property type="nucleotide sequence ID" value="NZ_JAUYVI010000002.1"/>
</dbReference>
<evidence type="ECO:0008006" key="4">
    <source>
        <dbReference type="Google" id="ProtNLM"/>
    </source>
</evidence>
<sequence>MPKMRLITATAFLLATVFLSNAEAQAQSSTIPLTVPEIQQCLCMQPRLQPLQDAWLEKQRAFDEQQAQLATVDKEVVAQRAKLDPNDIVGQQVLKDLLAQQQGLRDAISARYLPEVNQAREAYNAAVMQYNGLCTRPRYSADEAAARATPLACPAP</sequence>
<evidence type="ECO:0000313" key="3">
    <source>
        <dbReference type="Proteomes" id="UP001230156"/>
    </source>
</evidence>
<keyword evidence="3" id="KW-1185">Reference proteome</keyword>
<reference evidence="3" key="1">
    <citation type="submission" date="2023-08" db="EMBL/GenBank/DDBJ databases">
        <title>Rhodospirillaceae gen. nov., a novel taxon isolated from the Yangtze River Yuezi River estuary sludge.</title>
        <authorList>
            <person name="Ruan L."/>
        </authorList>
    </citation>
    <scope>NUCLEOTIDE SEQUENCE [LARGE SCALE GENOMIC DNA]</scope>
    <source>
        <strain evidence="3">R-7</strain>
    </source>
</reference>
<feature type="chain" id="PRO_5046549840" description="Periplasmic heavy metal sensor" evidence="1">
    <location>
        <begin position="27"/>
        <end position="156"/>
    </location>
</feature>
<comment type="caution">
    <text evidence="2">The sequence shown here is derived from an EMBL/GenBank/DDBJ whole genome shotgun (WGS) entry which is preliminary data.</text>
</comment>
<dbReference type="EMBL" id="JAUYVI010000002">
    <property type="protein sequence ID" value="MDQ7247418.1"/>
    <property type="molecule type" value="Genomic_DNA"/>
</dbReference>